<dbReference type="AlphaFoldDB" id="A0A1H0U9S0"/>
<feature type="repeat" description="TPR" evidence="1">
    <location>
        <begin position="281"/>
        <end position="314"/>
    </location>
</feature>
<dbReference type="EMBL" id="FNJL01000018">
    <property type="protein sequence ID" value="SDP62748.1"/>
    <property type="molecule type" value="Genomic_DNA"/>
</dbReference>
<keyword evidence="3" id="KW-1185">Reference proteome</keyword>
<dbReference type="SUPFAM" id="SSF48452">
    <property type="entry name" value="TPR-like"/>
    <property type="match status" value="1"/>
</dbReference>
<dbReference type="OrthoDB" id="5915006at2"/>
<dbReference type="RefSeq" id="WP_092835833.1">
    <property type="nucleotide sequence ID" value="NZ_FNJL01000018.1"/>
</dbReference>
<proteinExistence type="predicted"/>
<dbReference type="InterPro" id="IPR019734">
    <property type="entry name" value="TPR_rpt"/>
</dbReference>
<evidence type="ECO:0000256" key="1">
    <source>
        <dbReference type="PROSITE-ProRule" id="PRU00339"/>
    </source>
</evidence>
<dbReference type="InterPro" id="IPR011990">
    <property type="entry name" value="TPR-like_helical_dom_sf"/>
</dbReference>
<gene>
    <name evidence="2" type="ORF">SAMN04489708_11872</name>
</gene>
<evidence type="ECO:0000313" key="2">
    <source>
        <dbReference type="EMBL" id="SDP62748.1"/>
    </source>
</evidence>
<dbReference type="SMART" id="SM00028">
    <property type="entry name" value="TPR"/>
    <property type="match status" value="3"/>
</dbReference>
<protein>
    <submittedName>
        <fullName evidence="2">Tfp pilus assembly protein PilF</fullName>
    </submittedName>
</protein>
<dbReference type="PROSITE" id="PS50005">
    <property type="entry name" value="TPR"/>
    <property type="match status" value="1"/>
</dbReference>
<name>A0A1H0U9S0_9BURK</name>
<keyword evidence="1" id="KW-0802">TPR repeat</keyword>
<organism evidence="2 3">
    <name type="scientific">Paracidovorax cattleyae</name>
    <dbReference type="NCBI Taxonomy" id="80868"/>
    <lineage>
        <taxon>Bacteria</taxon>
        <taxon>Pseudomonadati</taxon>
        <taxon>Pseudomonadota</taxon>
        <taxon>Betaproteobacteria</taxon>
        <taxon>Burkholderiales</taxon>
        <taxon>Comamonadaceae</taxon>
        <taxon>Paracidovorax</taxon>
    </lineage>
</organism>
<accession>A0A1H0U9S0</accession>
<dbReference type="Proteomes" id="UP000199317">
    <property type="component" value="Unassembled WGS sequence"/>
</dbReference>
<evidence type="ECO:0000313" key="3">
    <source>
        <dbReference type="Proteomes" id="UP000199317"/>
    </source>
</evidence>
<sequence>MTSPSLSPDASPQPARLDRLETYLRDDPANESLLAEAFSAALQCSAWDRAEFHLRHALALWPDSLAWLLRESEAALARGDMDGARRSLAGMQALPGTPPAFADAVLHNLAFVDFQEGRYAECVERLAPRMDALLQGRGAGTPPAMDALWLRALHRAGDIERAVRWAASREQGGALAPAAAGIAALAALDAAQVADAARWAGQALAAGAEAVTTEALVTRASLALGEADAATAGAYAQAALERQPGDGRARSALAFAQMLAGDSAGAVQQFHAALSSMPGHIGTWHGLGWAQLVQHDLDGALASFEQALALDRNFGESHGGLAVVLALRQEEAAAREHIERAARLGGSNLSGRFAEAILRGEASPDHFARLAERLLGSQTAPGGGGMLDVVMRALRTRR</sequence>
<reference evidence="3" key="1">
    <citation type="submission" date="2016-10" db="EMBL/GenBank/DDBJ databases">
        <authorList>
            <person name="Varghese N."/>
            <person name="Submissions S."/>
        </authorList>
    </citation>
    <scope>NUCLEOTIDE SEQUENCE [LARGE SCALE GENOMIC DNA]</scope>
    <source>
        <strain evidence="3">DSM 17101</strain>
    </source>
</reference>
<dbReference type="Gene3D" id="1.25.40.10">
    <property type="entry name" value="Tetratricopeptide repeat domain"/>
    <property type="match status" value="2"/>
</dbReference>